<dbReference type="FunFam" id="1.10.1580.10:FF:000002">
    <property type="entry name" value="Guanine nucleotide-binding protein-like 3 (nucleolar)-like"/>
    <property type="match status" value="1"/>
</dbReference>
<accession>A0A401P4Y6</accession>
<feature type="domain" description="CP-type G" evidence="8">
    <location>
        <begin position="126"/>
        <end position="310"/>
    </location>
</feature>
<dbReference type="InterPro" id="IPR006073">
    <property type="entry name" value="GTP-bd"/>
</dbReference>
<evidence type="ECO:0000256" key="4">
    <source>
        <dbReference type="ARBA" id="ARBA00023054"/>
    </source>
</evidence>
<dbReference type="OrthoDB" id="444945at2759"/>
<protein>
    <recommendedName>
        <fullName evidence="2">Guanine nucleotide-binding protein-like 3</fullName>
    </recommendedName>
</protein>
<dbReference type="PROSITE" id="PS51721">
    <property type="entry name" value="G_CP"/>
    <property type="match status" value="1"/>
</dbReference>
<dbReference type="CDD" id="cd04178">
    <property type="entry name" value="Nucleostemin_like"/>
    <property type="match status" value="1"/>
</dbReference>
<feature type="region of interest" description="Disordered" evidence="7">
    <location>
        <begin position="525"/>
        <end position="550"/>
    </location>
</feature>
<dbReference type="GO" id="GO:0005730">
    <property type="term" value="C:nucleolus"/>
    <property type="evidence" value="ECO:0007669"/>
    <property type="project" value="UniProtKB-SubCell"/>
</dbReference>
<sequence>MKRPKLKKASKRLTCHKRFKIQRKIREHKRKVRKEAKKQGNKGKKSRKDPGVPNNAPFKEAILREAEQRKQNLEELKQKQKLARQKEVAKKRKLEAKKAPEINEKQSKQQKKVAKLEDKTPRKSLCSELNKVLDAADVVLEVVDARDPLGYRCPQVEQTVLQSEGKKQLILVMNKIDLVPKENAEKWRIYLENEFPVVFFKSSTKLQDRTMEQKKFSKLSASIEISHSNTCAGDESLLNLLGGYCKKQDVKSIKVGVVGFPNVGKSSIINSLKKMRACNVGQVRGLTKSMQEVHIDKQIKVLDSPSIIASSSNSAVALSLRNIVDIEALENPTSVAELILRNCNKQQVMLQYNVPDFKTPLEFLTLLARKRSMLKKGGIPDVEKAARLILYDWTGAKVSYHTHPPDLPICITANIVQESKKGFNTGELTKGNENTLKVVRCPNLASSIVFQSTGPTNGIIEGGRVEEEVHDQEINDEEDFNDNSMPQENSEIEYAELDQDKNEKLKADGCPIAKMLQVKQMEVPSMKRQLESEKTANPSQKTISIDLSSEKSMEDAYDFNTDYVEDLSPVQIGSL</sequence>
<dbReference type="OMA" id="KLCPARM"/>
<organism evidence="9 10">
    <name type="scientific">Scyliorhinus torazame</name>
    <name type="common">Cloudy catshark</name>
    <name type="synonym">Catulus torazame</name>
    <dbReference type="NCBI Taxonomy" id="75743"/>
    <lineage>
        <taxon>Eukaryota</taxon>
        <taxon>Metazoa</taxon>
        <taxon>Chordata</taxon>
        <taxon>Craniata</taxon>
        <taxon>Vertebrata</taxon>
        <taxon>Chondrichthyes</taxon>
        <taxon>Elasmobranchii</taxon>
        <taxon>Galeomorphii</taxon>
        <taxon>Galeoidea</taxon>
        <taxon>Carcharhiniformes</taxon>
        <taxon>Scyliorhinidae</taxon>
        <taxon>Scyliorhinus</taxon>
    </lineage>
</organism>
<keyword evidence="5" id="KW-0342">GTP-binding</keyword>
<dbReference type="InterPro" id="IPR014813">
    <property type="entry name" value="Gnl3_N_dom"/>
</dbReference>
<feature type="compositionally biased region" description="Basic and acidic residues" evidence="7">
    <location>
        <begin position="61"/>
        <end position="88"/>
    </location>
</feature>
<gene>
    <name evidence="9" type="ORF">scyTo_0005258</name>
</gene>
<evidence type="ECO:0000256" key="2">
    <source>
        <dbReference type="ARBA" id="ARBA00016532"/>
    </source>
</evidence>
<feature type="compositionally biased region" description="Basic residues" evidence="7">
    <location>
        <begin position="1"/>
        <end position="47"/>
    </location>
</feature>
<dbReference type="InterPro" id="IPR023179">
    <property type="entry name" value="GTP-bd_ortho_bundle_sf"/>
</dbReference>
<evidence type="ECO:0000256" key="1">
    <source>
        <dbReference type="ARBA" id="ARBA00004604"/>
    </source>
</evidence>
<name>A0A401P4Y6_SCYTO</name>
<feature type="region of interest" description="Disordered" evidence="7">
    <location>
        <begin position="1"/>
        <end position="118"/>
    </location>
</feature>
<dbReference type="GO" id="GO:0005525">
    <property type="term" value="F:GTP binding"/>
    <property type="evidence" value="ECO:0007669"/>
    <property type="project" value="UniProtKB-KW"/>
</dbReference>
<dbReference type="PANTHER" id="PTHR11089">
    <property type="entry name" value="GTP-BINDING PROTEIN-RELATED"/>
    <property type="match status" value="1"/>
</dbReference>
<dbReference type="Pfam" id="PF01926">
    <property type="entry name" value="MMR_HSR1"/>
    <property type="match status" value="1"/>
</dbReference>
<dbReference type="PANTHER" id="PTHR11089:SF11">
    <property type="entry name" value="GUANINE NUCLEOTIDE-BINDING PROTEIN-LIKE 3"/>
    <property type="match status" value="1"/>
</dbReference>
<feature type="compositionally biased region" description="Polar residues" evidence="7">
    <location>
        <begin position="535"/>
        <end position="547"/>
    </location>
</feature>
<keyword evidence="10" id="KW-1185">Reference proteome</keyword>
<keyword evidence="6" id="KW-0539">Nucleus</keyword>
<dbReference type="Gene3D" id="3.40.50.300">
    <property type="entry name" value="P-loop containing nucleotide triphosphate hydrolases"/>
    <property type="match status" value="1"/>
</dbReference>
<dbReference type="PRINTS" id="PR00326">
    <property type="entry name" value="GTP1OBG"/>
</dbReference>
<evidence type="ECO:0000256" key="3">
    <source>
        <dbReference type="ARBA" id="ARBA00022741"/>
    </source>
</evidence>
<dbReference type="Gene3D" id="1.10.1580.10">
    <property type="match status" value="1"/>
</dbReference>
<reference evidence="9 10" key="1">
    <citation type="journal article" date="2018" name="Nat. Ecol. Evol.">
        <title>Shark genomes provide insights into elasmobranch evolution and the origin of vertebrates.</title>
        <authorList>
            <person name="Hara Y"/>
            <person name="Yamaguchi K"/>
            <person name="Onimaru K"/>
            <person name="Kadota M"/>
            <person name="Koyanagi M"/>
            <person name="Keeley SD"/>
            <person name="Tatsumi K"/>
            <person name="Tanaka K"/>
            <person name="Motone F"/>
            <person name="Kageyama Y"/>
            <person name="Nozu R"/>
            <person name="Adachi N"/>
            <person name="Nishimura O"/>
            <person name="Nakagawa R"/>
            <person name="Tanegashima C"/>
            <person name="Kiyatake I"/>
            <person name="Matsumoto R"/>
            <person name="Murakumo K"/>
            <person name="Nishida K"/>
            <person name="Terakita A"/>
            <person name="Kuratani S"/>
            <person name="Sato K"/>
            <person name="Hyodo S Kuraku.S."/>
        </authorList>
    </citation>
    <scope>NUCLEOTIDE SEQUENCE [LARGE SCALE GENOMIC DNA]</scope>
</reference>
<comment type="caution">
    <text evidence="9">The sequence shown here is derived from an EMBL/GenBank/DDBJ whole genome shotgun (WGS) entry which is preliminary data.</text>
</comment>
<dbReference type="Proteomes" id="UP000288216">
    <property type="component" value="Unassembled WGS sequence"/>
</dbReference>
<evidence type="ECO:0000256" key="6">
    <source>
        <dbReference type="ARBA" id="ARBA00023242"/>
    </source>
</evidence>
<dbReference type="EMBL" id="BFAA01001619">
    <property type="protein sequence ID" value="GCB68150.1"/>
    <property type="molecule type" value="Genomic_DNA"/>
</dbReference>
<proteinExistence type="predicted"/>
<dbReference type="InterPro" id="IPR027417">
    <property type="entry name" value="P-loop_NTPase"/>
</dbReference>
<dbReference type="FunFam" id="3.40.50.300:FF:000493">
    <property type="entry name" value="Guanine nucleotide-binding protein-like 3-like protein"/>
    <property type="match status" value="1"/>
</dbReference>
<evidence type="ECO:0000313" key="10">
    <source>
        <dbReference type="Proteomes" id="UP000288216"/>
    </source>
</evidence>
<keyword evidence="3" id="KW-0547">Nucleotide-binding</keyword>
<dbReference type="Pfam" id="PF08701">
    <property type="entry name" value="GN3L_Grn1"/>
    <property type="match status" value="1"/>
</dbReference>
<evidence type="ECO:0000256" key="7">
    <source>
        <dbReference type="SAM" id="MobiDB-lite"/>
    </source>
</evidence>
<feature type="compositionally biased region" description="Basic and acidic residues" evidence="7">
    <location>
        <begin position="96"/>
        <end position="107"/>
    </location>
</feature>
<keyword evidence="4" id="KW-0175">Coiled coil</keyword>
<dbReference type="InterPro" id="IPR050755">
    <property type="entry name" value="TRAFAC_YlqF/YawG_RiboMat"/>
</dbReference>
<dbReference type="SUPFAM" id="SSF52540">
    <property type="entry name" value="P-loop containing nucleoside triphosphate hydrolases"/>
    <property type="match status" value="1"/>
</dbReference>
<evidence type="ECO:0000313" key="9">
    <source>
        <dbReference type="EMBL" id="GCB68150.1"/>
    </source>
</evidence>
<comment type="subcellular location">
    <subcellularLocation>
        <location evidence="1">Nucleus</location>
        <location evidence="1">Nucleolus</location>
    </subcellularLocation>
</comment>
<dbReference type="AlphaFoldDB" id="A0A401P4Y6"/>
<evidence type="ECO:0000256" key="5">
    <source>
        <dbReference type="ARBA" id="ARBA00023134"/>
    </source>
</evidence>
<dbReference type="STRING" id="75743.A0A401P4Y6"/>
<dbReference type="InterPro" id="IPR030378">
    <property type="entry name" value="G_CP_dom"/>
</dbReference>
<evidence type="ECO:0000259" key="8">
    <source>
        <dbReference type="PROSITE" id="PS51721"/>
    </source>
</evidence>